<dbReference type="Proteomes" id="UP000286678">
    <property type="component" value="Unassembled WGS sequence"/>
</dbReference>
<dbReference type="EMBL" id="PIPT01000002">
    <property type="protein sequence ID" value="RUO50250.1"/>
    <property type="molecule type" value="Genomic_DNA"/>
</dbReference>
<protein>
    <recommendedName>
        <fullName evidence="5">Acyl-peptide hydrolase</fullName>
    </recommendedName>
    <alternativeName>
        <fullName evidence="4">Acylaminoacyl-peptidase</fullName>
    </alternativeName>
</protein>
<accession>A0A432XNH6</accession>
<comment type="caution">
    <text evidence="10">The sequence shown here is derived from an EMBL/GenBank/DDBJ whole genome shotgun (WGS) entry which is preliminary data.</text>
</comment>
<evidence type="ECO:0000259" key="9">
    <source>
        <dbReference type="Pfam" id="PF02897"/>
    </source>
</evidence>
<evidence type="ECO:0000256" key="5">
    <source>
        <dbReference type="ARBA" id="ARBA00032596"/>
    </source>
</evidence>
<keyword evidence="3" id="KW-0007">Acetylation</keyword>
<keyword evidence="11" id="KW-1185">Reference proteome</keyword>
<dbReference type="PANTHER" id="PTHR42776">
    <property type="entry name" value="SERINE PEPTIDASE S9 FAMILY MEMBER"/>
    <property type="match status" value="1"/>
</dbReference>
<evidence type="ECO:0000256" key="1">
    <source>
        <dbReference type="ARBA" id="ARBA00005228"/>
    </source>
</evidence>
<dbReference type="AlphaFoldDB" id="A0A432XNH6"/>
<comment type="function">
    <text evidence="6">This enzyme catalyzes the hydrolysis of the N-terminal peptide bond of an N-acetylated peptide to generate an N-acetylated amino acid and a peptide with a free N-terminus. It preferentially cleaves off Ac-Ala, Ac-Met and Ac-Ser. Also, involved in the degradation of oxidized and glycated proteins.</text>
</comment>
<evidence type="ECO:0000256" key="6">
    <source>
        <dbReference type="ARBA" id="ARBA00045885"/>
    </source>
</evidence>
<dbReference type="InterPro" id="IPR011042">
    <property type="entry name" value="6-blade_b-propeller_TolB-like"/>
</dbReference>
<keyword evidence="2" id="KW-0378">Hydrolase</keyword>
<dbReference type="RefSeq" id="WP_126833139.1">
    <property type="nucleotide sequence ID" value="NZ_PIPT01000002.1"/>
</dbReference>
<evidence type="ECO:0000259" key="8">
    <source>
        <dbReference type="Pfam" id="PF00326"/>
    </source>
</evidence>
<evidence type="ECO:0000313" key="11">
    <source>
        <dbReference type="Proteomes" id="UP000286678"/>
    </source>
</evidence>
<feature type="chain" id="PRO_5019346232" description="Acyl-peptide hydrolase" evidence="7">
    <location>
        <begin position="23"/>
        <end position="649"/>
    </location>
</feature>
<sequence length="649" mass="71890">MLNHKLALTLFLSAVLVACSPAQETAATAEPQAAAESTAAVQEYPAETFFATTTLFGSSLSHDNAEVLVTSDADGIFNVYSYPVGGGEPAQLTRSTSDAFAGLSWFPNDKRFLYSADQGGNELDHIYVRELDGSVQDLTPGEELKAAFLGWHANDEFFYVMTNERNPANFDIYRYRTDNYSRELIFQNDAGWADMRVAPNGEWLALAKVNSNKDTDLYLLDLTDAAEEPLLITDDTNAVSNSIFSFSPDSQSLIYGTNAHGEFVQAWRYDIASGDHSEEYTDNWDVMFVYFSEQGGYQMIGVNSDASTKLTILNTTTGEPIAMPGYPAGDLRGVNFSDDESVLAFYVNSDTSPSNLYTWQVGQEQLVQVTDALSPKIDKSDLVASQVVRFESFDGLEIPNILYRPQQASVTNKVPAVIYIHGGPGGQTRKGYNPMVQHLVNHGYAMLGINNRGSSGYGKTFYHLDDRRHGEDDLQDVVYAKKYLQSLPWVDADKIAVMGGSYGGYLTMAALAFTDEFDAGINIFGVTNWVRTLESIPPWWASFRQSLYDELGDPAEHAERLRRISPLFHAAQVQAPVLIVQGANDPRVLQVESDEMVAAIRENGVPVEYVLFDDEGHGFRNKENRIEAQEAYLNFLEQYLRQADSTAGD</sequence>
<evidence type="ECO:0000256" key="7">
    <source>
        <dbReference type="SAM" id="SignalP"/>
    </source>
</evidence>
<dbReference type="InterPro" id="IPR023302">
    <property type="entry name" value="Pept_S9A_N"/>
</dbReference>
<dbReference type="InterPro" id="IPR029058">
    <property type="entry name" value="AB_hydrolase_fold"/>
</dbReference>
<dbReference type="PROSITE" id="PS00708">
    <property type="entry name" value="PRO_ENDOPEP_SER"/>
    <property type="match status" value="1"/>
</dbReference>
<name>A0A432XNH6_9GAMM</name>
<evidence type="ECO:0000256" key="2">
    <source>
        <dbReference type="ARBA" id="ARBA00022801"/>
    </source>
</evidence>
<evidence type="ECO:0000313" key="10">
    <source>
        <dbReference type="EMBL" id="RUO50250.1"/>
    </source>
</evidence>
<evidence type="ECO:0000256" key="3">
    <source>
        <dbReference type="ARBA" id="ARBA00022990"/>
    </source>
</evidence>
<dbReference type="Pfam" id="PF00326">
    <property type="entry name" value="Peptidase_S9"/>
    <property type="match status" value="1"/>
</dbReference>
<dbReference type="PROSITE" id="PS51257">
    <property type="entry name" value="PROKAR_LIPOPROTEIN"/>
    <property type="match status" value="1"/>
</dbReference>
<reference evidence="11" key="1">
    <citation type="journal article" date="2018" name="Front. Microbiol.">
        <title>Genome-Based Analysis Reveals the Taxonomy and Diversity of the Family Idiomarinaceae.</title>
        <authorList>
            <person name="Liu Y."/>
            <person name="Lai Q."/>
            <person name="Shao Z."/>
        </authorList>
    </citation>
    <scope>NUCLEOTIDE SEQUENCE [LARGE SCALE GENOMIC DNA]</scope>
    <source>
        <strain evidence="11">SW15</strain>
    </source>
</reference>
<proteinExistence type="inferred from homology"/>
<comment type="similarity">
    <text evidence="1">Belongs to the peptidase S9A family.</text>
</comment>
<organism evidence="10 11">
    <name type="scientific">Pseudidiomarina aquimaris</name>
    <dbReference type="NCBI Taxonomy" id="641841"/>
    <lineage>
        <taxon>Bacteria</taxon>
        <taxon>Pseudomonadati</taxon>
        <taxon>Pseudomonadota</taxon>
        <taxon>Gammaproteobacteria</taxon>
        <taxon>Alteromonadales</taxon>
        <taxon>Idiomarinaceae</taxon>
        <taxon>Pseudidiomarina</taxon>
    </lineage>
</organism>
<feature type="domain" description="Peptidase S9 prolyl oligopeptidase catalytic" evidence="8">
    <location>
        <begin position="436"/>
        <end position="641"/>
    </location>
</feature>
<evidence type="ECO:0000256" key="4">
    <source>
        <dbReference type="ARBA" id="ARBA00032284"/>
    </source>
</evidence>
<dbReference type="Gene3D" id="3.40.50.1820">
    <property type="entry name" value="alpha/beta hydrolase"/>
    <property type="match status" value="1"/>
</dbReference>
<dbReference type="Pfam" id="PF02897">
    <property type="entry name" value="Peptidase_S9_N"/>
    <property type="match status" value="1"/>
</dbReference>
<dbReference type="PANTHER" id="PTHR42776:SF27">
    <property type="entry name" value="DIPEPTIDYL PEPTIDASE FAMILY MEMBER 6"/>
    <property type="match status" value="1"/>
</dbReference>
<dbReference type="GO" id="GO:0006508">
    <property type="term" value="P:proteolysis"/>
    <property type="evidence" value="ECO:0007669"/>
    <property type="project" value="InterPro"/>
</dbReference>
<dbReference type="InterPro" id="IPR001375">
    <property type="entry name" value="Peptidase_S9_cat"/>
</dbReference>
<dbReference type="InterPro" id="IPR002471">
    <property type="entry name" value="Pept_S9_AS"/>
</dbReference>
<dbReference type="SUPFAM" id="SSF53474">
    <property type="entry name" value="alpha/beta-Hydrolases"/>
    <property type="match status" value="1"/>
</dbReference>
<feature type="domain" description="Peptidase S9A N-terminal" evidence="9">
    <location>
        <begin position="101"/>
        <end position="368"/>
    </location>
</feature>
<dbReference type="SUPFAM" id="SSF82171">
    <property type="entry name" value="DPP6 N-terminal domain-like"/>
    <property type="match status" value="1"/>
</dbReference>
<dbReference type="Gene3D" id="2.120.10.30">
    <property type="entry name" value="TolB, C-terminal domain"/>
    <property type="match status" value="1"/>
</dbReference>
<keyword evidence="7" id="KW-0732">Signal</keyword>
<gene>
    <name evidence="10" type="ORF">CWE21_03795</name>
</gene>
<feature type="signal peptide" evidence="7">
    <location>
        <begin position="1"/>
        <end position="22"/>
    </location>
</feature>
<dbReference type="GO" id="GO:0004252">
    <property type="term" value="F:serine-type endopeptidase activity"/>
    <property type="evidence" value="ECO:0007669"/>
    <property type="project" value="InterPro"/>
</dbReference>
<dbReference type="OrthoDB" id="4269629at2"/>